<dbReference type="GO" id="GO:0005886">
    <property type="term" value="C:plasma membrane"/>
    <property type="evidence" value="ECO:0007669"/>
    <property type="project" value="TreeGrafter"/>
</dbReference>
<feature type="transmembrane region" description="Helical" evidence="1">
    <location>
        <begin position="226"/>
        <end position="249"/>
    </location>
</feature>
<dbReference type="Gene3D" id="1.20.1250.20">
    <property type="entry name" value="MFS general substrate transporter like domains"/>
    <property type="match status" value="2"/>
</dbReference>
<feature type="transmembrane region" description="Helical" evidence="1">
    <location>
        <begin position="12"/>
        <end position="35"/>
    </location>
</feature>
<organism evidence="2 3">
    <name type="scientific">Nocardioides kongjuensis</name>
    <dbReference type="NCBI Taxonomy" id="349522"/>
    <lineage>
        <taxon>Bacteria</taxon>
        <taxon>Bacillati</taxon>
        <taxon>Actinomycetota</taxon>
        <taxon>Actinomycetes</taxon>
        <taxon>Propionibacteriales</taxon>
        <taxon>Nocardioidaceae</taxon>
        <taxon>Nocardioides</taxon>
    </lineage>
</organism>
<name>A0A852RMN5_9ACTN</name>
<feature type="transmembrane region" description="Helical" evidence="1">
    <location>
        <begin position="292"/>
        <end position="310"/>
    </location>
</feature>
<feature type="transmembrane region" description="Helical" evidence="1">
    <location>
        <begin position="316"/>
        <end position="337"/>
    </location>
</feature>
<comment type="caution">
    <text evidence="2">The sequence shown here is derived from an EMBL/GenBank/DDBJ whole genome shotgun (WGS) entry which is preliminary data.</text>
</comment>
<reference evidence="2 3" key="1">
    <citation type="submission" date="2020-07" db="EMBL/GenBank/DDBJ databases">
        <title>Sequencing the genomes of 1000 actinobacteria strains.</title>
        <authorList>
            <person name="Klenk H.-P."/>
        </authorList>
    </citation>
    <scope>NUCLEOTIDE SEQUENCE [LARGE SCALE GENOMIC DNA]</scope>
    <source>
        <strain evidence="2 3">DSM 19082</strain>
    </source>
</reference>
<dbReference type="RefSeq" id="WP_179725684.1">
    <property type="nucleotide sequence ID" value="NZ_BAABEF010000001.1"/>
</dbReference>
<feature type="transmembrane region" description="Helical" evidence="1">
    <location>
        <begin position="358"/>
        <end position="384"/>
    </location>
</feature>
<dbReference type="InterPro" id="IPR036259">
    <property type="entry name" value="MFS_trans_sf"/>
</dbReference>
<dbReference type="Proteomes" id="UP000582231">
    <property type="component" value="Unassembled WGS sequence"/>
</dbReference>
<accession>A0A852RMN5</accession>
<keyword evidence="1" id="KW-0812">Transmembrane</keyword>
<keyword evidence="1" id="KW-0472">Membrane</keyword>
<feature type="transmembrane region" description="Helical" evidence="1">
    <location>
        <begin position="145"/>
        <end position="168"/>
    </location>
</feature>
<dbReference type="Pfam" id="PF13347">
    <property type="entry name" value="MFS_2"/>
    <property type="match status" value="1"/>
</dbReference>
<feature type="transmembrane region" description="Helical" evidence="1">
    <location>
        <begin position="80"/>
        <end position="97"/>
    </location>
</feature>
<keyword evidence="3" id="KW-1185">Reference proteome</keyword>
<sequence>MVDELPARIRRGYALGGVATGVYGTVPSLLLMPYLTEELGVGALLAGLVVFAPKAWDVVCNPLAGRLSDRVRRRDRRRPFLLVAGPLMGVGLAFVFTGPSAPFLLALAWVLLANLVAATAYAFFQVPYLAMSAEVTGDCGVRTQMMAWRVGVVTTAIAVSGVVAPWLATTAGGYRTMGVLAGLVVLAGSLAVWWCTRGAPVVRAESAGGGLRDQLRIVLGNAHARALITALVLQAAGTSMLLAAVAYAARVLLGDTATGSYLFAAFVLPGVLSAPVWARLGRRHGKKAGDLVATAVLACGLVAMLGAWSGSLAWCLVWSAVTGAGYAGIQVFPLAMLPDVAAHDARTSGHNRIGLFSGVWAGCELLGFALGPGLLGVVLAVGGYEGGLDAYDTPARLAVLAGTSVVPSALVLVSLAAIRAYRLDEALRDVPSGPAPAPVA</sequence>
<dbReference type="InterPro" id="IPR039672">
    <property type="entry name" value="MFS_2"/>
</dbReference>
<dbReference type="AlphaFoldDB" id="A0A852RMN5"/>
<dbReference type="PANTHER" id="PTHR11328">
    <property type="entry name" value="MAJOR FACILITATOR SUPERFAMILY DOMAIN-CONTAINING PROTEIN"/>
    <property type="match status" value="1"/>
</dbReference>
<keyword evidence="1" id="KW-1133">Transmembrane helix</keyword>
<dbReference type="GO" id="GO:0008643">
    <property type="term" value="P:carbohydrate transport"/>
    <property type="evidence" value="ECO:0007669"/>
    <property type="project" value="InterPro"/>
</dbReference>
<dbReference type="EMBL" id="JACCBF010000001">
    <property type="protein sequence ID" value="NYD29294.1"/>
    <property type="molecule type" value="Genomic_DNA"/>
</dbReference>
<evidence type="ECO:0000256" key="1">
    <source>
        <dbReference type="SAM" id="Phobius"/>
    </source>
</evidence>
<proteinExistence type="predicted"/>
<evidence type="ECO:0000313" key="2">
    <source>
        <dbReference type="EMBL" id="NYD29294.1"/>
    </source>
</evidence>
<dbReference type="PANTHER" id="PTHR11328:SF24">
    <property type="entry name" value="MAJOR FACILITATOR SUPERFAMILY (MFS) PROFILE DOMAIN-CONTAINING PROTEIN"/>
    <property type="match status" value="1"/>
</dbReference>
<dbReference type="GO" id="GO:0015293">
    <property type="term" value="F:symporter activity"/>
    <property type="evidence" value="ECO:0007669"/>
    <property type="project" value="InterPro"/>
</dbReference>
<feature type="transmembrane region" description="Helical" evidence="1">
    <location>
        <begin position="261"/>
        <end position="280"/>
    </location>
</feature>
<feature type="transmembrane region" description="Helical" evidence="1">
    <location>
        <begin position="41"/>
        <end position="59"/>
    </location>
</feature>
<protein>
    <submittedName>
        <fullName evidence="2">Na+/melibiose symporter-like transporter</fullName>
    </submittedName>
</protein>
<feature type="transmembrane region" description="Helical" evidence="1">
    <location>
        <begin position="103"/>
        <end position="124"/>
    </location>
</feature>
<feature type="transmembrane region" description="Helical" evidence="1">
    <location>
        <begin position="396"/>
        <end position="418"/>
    </location>
</feature>
<gene>
    <name evidence="2" type="ORF">BJ958_000840</name>
</gene>
<dbReference type="SUPFAM" id="SSF103473">
    <property type="entry name" value="MFS general substrate transporter"/>
    <property type="match status" value="1"/>
</dbReference>
<evidence type="ECO:0000313" key="3">
    <source>
        <dbReference type="Proteomes" id="UP000582231"/>
    </source>
</evidence>
<feature type="transmembrane region" description="Helical" evidence="1">
    <location>
        <begin position="174"/>
        <end position="195"/>
    </location>
</feature>